<evidence type="ECO:0000313" key="4">
    <source>
        <dbReference type="EnsemblFungi" id="EJT69173"/>
    </source>
</evidence>
<dbReference type="RefSeq" id="XP_009229452.1">
    <property type="nucleotide sequence ID" value="XM_009231188.1"/>
</dbReference>
<keyword evidence="5" id="KW-1185">Reference proteome</keyword>
<dbReference type="FunFam" id="3.40.50.2000:FF:000072">
    <property type="entry name" value="Glycosyl transferase"/>
    <property type="match status" value="1"/>
</dbReference>
<dbReference type="HOGENOM" id="CLU_000537_4_1_1"/>
<keyword evidence="1" id="KW-0808">Transferase</keyword>
<dbReference type="GO" id="GO:0008194">
    <property type="term" value="F:UDP-glycosyltransferase activity"/>
    <property type="evidence" value="ECO:0007669"/>
    <property type="project" value="InterPro"/>
</dbReference>
<dbReference type="GO" id="GO:0016758">
    <property type="term" value="F:hexosyltransferase activity"/>
    <property type="evidence" value="ECO:0007669"/>
    <property type="project" value="UniProtKB-ARBA"/>
</dbReference>
<dbReference type="Gene3D" id="3.40.50.2000">
    <property type="entry name" value="Glycogen Phosphorylase B"/>
    <property type="match status" value="2"/>
</dbReference>
<dbReference type="PANTHER" id="PTHR48050:SF13">
    <property type="entry name" value="STEROL 3-BETA-GLUCOSYLTRANSFERASE UGT80A2"/>
    <property type="match status" value="1"/>
</dbReference>
<dbReference type="eggNOG" id="KOG1192">
    <property type="taxonomic scope" value="Eukaryota"/>
</dbReference>
<organism evidence="3">
    <name type="scientific">Gaeumannomyces tritici (strain R3-111a-1)</name>
    <name type="common">Wheat and barley take-all root rot fungus</name>
    <name type="synonym">Gaeumannomyces graminis var. tritici</name>
    <dbReference type="NCBI Taxonomy" id="644352"/>
    <lineage>
        <taxon>Eukaryota</taxon>
        <taxon>Fungi</taxon>
        <taxon>Dikarya</taxon>
        <taxon>Ascomycota</taxon>
        <taxon>Pezizomycotina</taxon>
        <taxon>Sordariomycetes</taxon>
        <taxon>Sordariomycetidae</taxon>
        <taxon>Magnaporthales</taxon>
        <taxon>Magnaporthaceae</taxon>
        <taxon>Gaeumannomyces</taxon>
    </lineage>
</organism>
<dbReference type="STRING" id="644352.J3PIF4"/>
<evidence type="ECO:0000256" key="1">
    <source>
        <dbReference type="ARBA" id="ARBA00022679"/>
    </source>
</evidence>
<evidence type="ECO:0000259" key="2">
    <source>
        <dbReference type="Pfam" id="PF06722"/>
    </source>
</evidence>
<accession>J3PIF4</accession>
<dbReference type="Pfam" id="PF06722">
    <property type="entry name" value="EryCIII-like_C"/>
    <property type="match status" value="1"/>
</dbReference>
<dbReference type="InterPro" id="IPR002213">
    <property type="entry name" value="UDP_glucos_trans"/>
</dbReference>
<dbReference type="EnsemblFungi" id="EJT69173">
    <property type="protein sequence ID" value="EJT69173"/>
    <property type="gene ID" value="GGTG_13282"/>
</dbReference>
<reference evidence="4" key="4">
    <citation type="journal article" date="2015" name="G3 (Bethesda)">
        <title>Genome sequences of three phytopathogenic species of the Magnaporthaceae family of fungi.</title>
        <authorList>
            <person name="Okagaki L.H."/>
            <person name="Nunes C.C."/>
            <person name="Sailsbery J."/>
            <person name="Clay B."/>
            <person name="Brown D."/>
            <person name="John T."/>
            <person name="Oh Y."/>
            <person name="Young N."/>
            <person name="Fitzgerald M."/>
            <person name="Haas B.J."/>
            <person name="Zeng Q."/>
            <person name="Young S."/>
            <person name="Adiconis X."/>
            <person name="Fan L."/>
            <person name="Levin J.Z."/>
            <person name="Mitchell T.K."/>
            <person name="Okubara P.A."/>
            <person name="Farman M.L."/>
            <person name="Kohn L.M."/>
            <person name="Birren B."/>
            <person name="Ma L.-J."/>
            <person name="Dean R.A."/>
        </authorList>
    </citation>
    <scope>NUCLEOTIDE SEQUENCE</scope>
    <source>
        <strain evidence="4">R3-111a-1</strain>
    </source>
</reference>
<gene>
    <name evidence="4" type="primary">20353740</name>
    <name evidence="3" type="ORF">GGTG_13282</name>
</gene>
<dbReference type="GeneID" id="20353740"/>
<dbReference type="EMBL" id="GL385405">
    <property type="protein sequence ID" value="EJT69173.1"/>
    <property type="molecule type" value="Genomic_DNA"/>
</dbReference>
<sequence length="463" mass="49894">MTIHSDLQVSARSEVAAGPKQKPHLVVCAAAASGHTLPMAQIVAALVKRGYTVSFLTSKEFASQVERAGAELVPTPEIVSEGASAAANSAVEREGAAPTYTAIMKYIVRNIFLNTIPACHEALKRHLEHLAATQPGRQVILLLEVFFLGAEAFRHGAPLPRGYDRMPRSVGFSIAPMLIHSIDTAPIGPGLPPDSTPSGRLRNALLNKMYEEKFADLMEERAQLLRGLGATRDPKGWILNDWMTAADVTLQTCSPSIEYERSDLAPSIRFIGALPARPVPADLEYPAWWPELNGKKVVAVAQGTVSTSPHELLAPTLRGLAGREDLFVVALLGIKGASLPADIKVPANARVLDYFPYQALLARADVFVHNAGYGGVQQSIMAGVPLVAAGQNEDKAEMSMRIQCAGVGYNLATSTPTPEQVRDGVDEVLTNPAYRQRVLAMKKENEDLDALARIEAQIVEFTE</sequence>
<dbReference type="VEuPathDB" id="FungiDB:GGTG_13282"/>
<reference evidence="5" key="1">
    <citation type="submission" date="2010-07" db="EMBL/GenBank/DDBJ databases">
        <title>The genome sequence of Gaeumannomyces graminis var. tritici strain R3-111a-1.</title>
        <authorList>
            <consortium name="The Broad Institute Genome Sequencing Platform"/>
            <person name="Ma L.-J."/>
            <person name="Dead R."/>
            <person name="Young S."/>
            <person name="Zeng Q."/>
            <person name="Koehrsen M."/>
            <person name="Alvarado L."/>
            <person name="Berlin A."/>
            <person name="Chapman S.B."/>
            <person name="Chen Z."/>
            <person name="Freedman E."/>
            <person name="Gellesch M."/>
            <person name="Goldberg J."/>
            <person name="Griggs A."/>
            <person name="Gujja S."/>
            <person name="Heilman E.R."/>
            <person name="Heiman D."/>
            <person name="Hepburn T."/>
            <person name="Howarth C."/>
            <person name="Jen D."/>
            <person name="Larson L."/>
            <person name="Mehta T."/>
            <person name="Neiman D."/>
            <person name="Pearson M."/>
            <person name="Roberts A."/>
            <person name="Saif S."/>
            <person name="Shea T."/>
            <person name="Shenoy N."/>
            <person name="Sisk P."/>
            <person name="Stolte C."/>
            <person name="Sykes S."/>
            <person name="Walk T."/>
            <person name="White J."/>
            <person name="Yandava C."/>
            <person name="Haas B."/>
            <person name="Nusbaum C."/>
            <person name="Birren B."/>
        </authorList>
    </citation>
    <scope>NUCLEOTIDE SEQUENCE [LARGE SCALE GENOMIC DNA]</scope>
    <source>
        <strain evidence="5">R3-111a-1</strain>
    </source>
</reference>
<dbReference type="InterPro" id="IPR010610">
    <property type="entry name" value="EryCIII-like_C"/>
</dbReference>
<dbReference type="PANTHER" id="PTHR48050">
    <property type="entry name" value="STEROL 3-BETA-GLUCOSYLTRANSFERASE"/>
    <property type="match status" value="1"/>
</dbReference>
<proteinExistence type="predicted"/>
<dbReference type="AlphaFoldDB" id="J3PIF4"/>
<evidence type="ECO:0000313" key="5">
    <source>
        <dbReference type="Proteomes" id="UP000006039"/>
    </source>
</evidence>
<dbReference type="OrthoDB" id="5835829at2759"/>
<dbReference type="Proteomes" id="UP000006039">
    <property type="component" value="Unassembled WGS sequence"/>
</dbReference>
<reference evidence="4" key="5">
    <citation type="submission" date="2018-04" db="UniProtKB">
        <authorList>
            <consortium name="EnsemblFungi"/>
        </authorList>
    </citation>
    <scope>IDENTIFICATION</scope>
    <source>
        <strain evidence="4">R3-111a-1</strain>
    </source>
</reference>
<reference evidence="3" key="3">
    <citation type="submission" date="2010-09" db="EMBL/GenBank/DDBJ databases">
        <title>Annotation of Gaeumannomyces graminis var. tritici R3-111a-1.</title>
        <authorList>
            <consortium name="The Broad Institute Genome Sequencing Platform"/>
            <person name="Ma L.-J."/>
            <person name="Dead R."/>
            <person name="Young S.K."/>
            <person name="Zeng Q."/>
            <person name="Gargeya S."/>
            <person name="Fitzgerald M."/>
            <person name="Haas B."/>
            <person name="Abouelleil A."/>
            <person name="Alvarado L."/>
            <person name="Arachchi H.M."/>
            <person name="Berlin A."/>
            <person name="Brown A."/>
            <person name="Chapman S.B."/>
            <person name="Chen Z."/>
            <person name="Dunbar C."/>
            <person name="Freedman E."/>
            <person name="Gearin G."/>
            <person name="Gellesch M."/>
            <person name="Goldberg J."/>
            <person name="Griggs A."/>
            <person name="Gujja S."/>
            <person name="Heiman D."/>
            <person name="Howarth C."/>
            <person name="Larson L."/>
            <person name="Lui A."/>
            <person name="MacDonald P.J.P."/>
            <person name="Mehta T."/>
            <person name="Montmayeur A."/>
            <person name="Murphy C."/>
            <person name="Neiman D."/>
            <person name="Pearson M."/>
            <person name="Priest M."/>
            <person name="Roberts A."/>
            <person name="Saif S."/>
            <person name="Shea T."/>
            <person name="Shenoy N."/>
            <person name="Sisk P."/>
            <person name="Stolte C."/>
            <person name="Sykes S."/>
            <person name="Yandava C."/>
            <person name="Wortman J."/>
            <person name="Nusbaum C."/>
            <person name="Birren B."/>
        </authorList>
    </citation>
    <scope>NUCLEOTIDE SEQUENCE</scope>
    <source>
        <strain evidence="3">R3-111a-1</strain>
    </source>
</reference>
<reference evidence="3" key="2">
    <citation type="submission" date="2010-07" db="EMBL/GenBank/DDBJ databases">
        <authorList>
            <consortium name="The Broad Institute Genome Sequencing Platform"/>
            <consortium name="Broad Institute Genome Sequencing Center for Infectious Disease"/>
            <person name="Ma L.-J."/>
            <person name="Dead R."/>
            <person name="Young S."/>
            <person name="Zeng Q."/>
            <person name="Koehrsen M."/>
            <person name="Alvarado L."/>
            <person name="Berlin A."/>
            <person name="Chapman S.B."/>
            <person name="Chen Z."/>
            <person name="Freedman E."/>
            <person name="Gellesch M."/>
            <person name="Goldberg J."/>
            <person name="Griggs A."/>
            <person name="Gujja S."/>
            <person name="Heilman E.R."/>
            <person name="Heiman D."/>
            <person name="Hepburn T."/>
            <person name="Howarth C."/>
            <person name="Jen D."/>
            <person name="Larson L."/>
            <person name="Mehta T."/>
            <person name="Neiman D."/>
            <person name="Pearson M."/>
            <person name="Roberts A."/>
            <person name="Saif S."/>
            <person name="Shea T."/>
            <person name="Shenoy N."/>
            <person name="Sisk P."/>
            <person name="Stolte C."/>
            <person name="Sykes S."/>
            <person name="Walk T."/>
            <person name="White J."/>
            <person name="Yandava C."/>
            <person name="Haas B."/>
            <person name="Nusbaum C."/>
            <person name="Birren B."/>
        </authorList>
    </citation>
    <scope>NUCLEOTIDE SEQUENCE</scope>
    <source>
        <strain evidence="3">R3-111a-1</strain>
    </source>
</reference>
<feature type="domain" description="Erythromycin biosynthesis protein CIII-like C-terminal" evidence="2">
    <location>
        <begin position="337"/>
        <end position="445"/>
    </location>
</feature>
<dbReference type="SUPFAM" id="SSF53756">
    <property type="entry name" value="UDP-Glycosyltransferase/glycogen phosphorylase"/>
    <property type="match status" value="1"/>
</dbReference>
<name>J3PIF4_GAET3</name>
<dbReference type="CDD" id="cd03784">
    <property type="entry name" value="GT1_Gtf-like"/>
    <property type="match status" value="1"/>
</dbReference>
<dbReference type="InterPro" id="IPR050426">
    <property type="entry name" value="Glycosyltransferase_28"/>
</dbReference>
<protein>
    <recommendedName>
        <fullName evidence="2">Erythromycin biosynthesis protein CIII-like C-terminal domain-containing protein</fullName>
    </recommendedName>
</protein>
<evidence type="ECO:0000313" key="3">
    <source>
        <dbReference type="EMBL" id="EJT69173.1"/>
    </source>
</evidence>